<reference evidence="1" key="1">
    <citation type="submission" date="2022-04" db="EMBL/GenBank/DDBJ databases">
        <title>Genome of the entomopathogenic fungus Entomophthora muscae.</title>
        <authorList>
            <person name="Elya C."/>
            <person name="Lovett B.R."/>
            <person name="Lee E."/>
            <person name="Macias A.M."/>
            <person name="Hajek A.E."/>
            <person name="De Bivort B.L."/>
            <person name="Kasson M.T."/>
            <person name="De Fine Licht H.H."/>
            <person name="Stajich J.E."/>
        </authorList>
    </citation>
    <scope>NUCLEOTIDE SEQUENCE</scope>
    <source>
        <strain evidence="1">Berkeley</strain>
    </source>
</reference>
<accession>A0ACC2USA3</accession>
<dbReference type="EMBL" id="QTSX02000061">
    <property type="protein sequence ID" value="KAJ9089177.1"/>
    <property type="molecule type" value="Genomic_DNA"/>
</dbReference>
<protein>
    <submittedName>
        <fullName evidence="1">Uncharacterized protein</fullName>
    </submittedName>
</protein>
<proteinExistence type="predicted"/>
<organism evidence="1 2">
    <name type="scientific">Entomophthora muscae</name>
    <dbReference type="NCBI Taxonomy" id="34485"/>
    <lineage>
        <taxon>Eukaryota</taxon>
        <taxon>Fungi</taxon>
        <taxon>Fungi incertae sedis</taxon>
        <taxon>Zoopagomycota</taxon>
        <taxon>Entomophthoromycotina</taxon>
        <taxon>Entomophthoromycetes</taxon>
        <taxon>Entomophthorales</taxon>
        <taxon>Entomophthoraceae</taxon>
        <taxon>Entomophthora</taxon>
    </lineage>
</organism>
<keyword evidence="2" id="KW-1185">Reference proteome</keyword>
<dbReference type="Proteomes" id="UP001165960">
    <property type="component" value="Unassembled WGS sequence"/>
</dbReference>
<comment type="caution">
    <text evidence="1">The sequence shown here is derived from an EMBL/GenBank/DDBJ whole genome shotgun (WGS) entry which is preliminary data.</text>
</comment>
<sequence>MIGTINEYIVAYKDLHDQAPNNINFDKAGPQLDFYNGLLTHISCQFDMTHCKNLQNVFLEGKHSAQNSDNPHATNKQKKSPTARKDSQPNKQNNQTNNPHPQGGNCTTKVNQINTDNTSKEELDVLVFRLLLTHITFSHLLVWRQSNIQFNIPEMATKQYHLSHKLLLITGSSYGFLTTLMKEKMTEQNPPTFAQY</sequence>
<name>A0ACC2USA3_9FUNG</name>
<gene>
    <name evidence="1" type="ORF">DSO57_1015505</name>
</gene>
<evidence type="ECO:0000313" key="2">
    <source>
        <dbReference type="Proteomes" id="UP001165960"/>
    </source>
</evidence>
<evidence type="ECO:0000313" key="1">
    <source>
        <dbReference type="EMBL" id="KAJ9089177.1"/>
    </source>
</evidence>